<evidence type="ECO:0000313" key="2">
    <source>
        <dbReference type="Proteomes" id="UP000276215"/>
    </source>
</evidence>
<sequence length="77" mass="8680">SRKQQSVAHSTCELEYIVVAFVTKQYIWTQSVLQELLDPIILAVQLADSNSSIDLANNSNLNNASKHIDIIDHFTHE</sequence>
<name>A0A3N4JCT2_9PEZI</name>
<dbReference type="STRING" id="1336337.A0A3N4JCT2"/>
<evidence type="ECO:0000313" key="1">
    <source>
        <dbReference type="EMBL" id="RPA96042.1"/>
    </source>
</evidence>
<keyword evidence="2" id="KW-1185">Reference proteome</keyword>
<feature type="non-terminal residue" evidence="1">
    <location>
        <position position="1"/>
    </location>
</feature>
<dbReference type="AlphaFoldDB" id="A0A3N4JCT2"/>
<proteinExistence type="predicted"/>
<accession>A0A3N4JCT2</accession>
<dbReference type="EMBL" id="ML120418">
    <property type="protein sequence ID" value="RPA96042.1"/>
    <property type="molecule type" value="Genomic_DNA"/>
</dbReference>
<reference evidence="1 2" key="1">
    <citation type="journal article" date="2018" name="Nat. Ecol. Evol.">
        <title>Pezizomycetes genomes reveal the molecular basis of ectomycorrhizal truffle lifestyle.</title>
        <authorList>
            <person name="Murat C."/>
            <person name="Payen T."/>
            <person name="Noel B."/>
            <person name="Kuo A."/>
            <person name="Morin E."/>
            <person name="Chen J."/>
            <person name="Kohler A."/>
            <person name="Krizsan K."/>
            <person name="Balestrini R."/>
            <person name="Da Silva C."/>
            <person name="Montanini B."/>
            <person name="Hainaut M."/>
            <person name="Levati E."/>
            <person name="Barry K.W."/>
            <person name="Belfiori B."/>
            <person name="Cichocki N."/>
            <person name="Clum A."/>
            <person name="Dockter R.B."/>
            <person name="Fauchery L."/>
            <person name="Guy J."/>
            <person name="Iotti M."/>
            <person name="Le Tacon F."/>
            <person name="Lindquist E.A."/>
            <person name="Lipzen A."/>
            <person name="Malagnac F."/>
            <person name="Mello A."/>
            <person name="Molinier V."/>
            <person name="Miyauchi S."/>
            <person name="Poulain J."/>
            <person name="Riccioni C."/>
            <person name="Rubini A."/>
            <person name="Sitrit Y."/>
            <person name="Splivallo R."/>
            <person name="Traeger S."/>
            <person name="Wang M."/>
            <person name="Zifcakova L."/>
            <person name="Wipf D."/>
            <person name="Zambonelli A."/>
            <person name="Paolocci F."/>
            <person name="Nowrousian M."/>
            <person name="Ottonello S."/>
            <person name="Baldrian P."/>
            <person name="Spatafora J.W."/>
            <person name="Henrissat B."/>
            <person name="Nagy L.G."/>
            <person name="Aury J.M."/>
            <person name="Wincker P."/>
            <person name="Grigoriev I.V."/>
            <person name="Bonfante P."/>
            <person name="Martin F.M."/>
        </authorList>
    </citation>
    <scope>NUCLEOTIDE SEQUENCE [LARGE SCALE GENOMIC DNA]</scope>
    <source>
        <strain evidence="1 2">120613-1</strain>
    </source>
</reference>
<dbReference type="OrthoDB" id="4092852at2759"/>
<organism evidence="1 2">
    <name type="scientific">Choiromyces venosus 120613-1</name>
    <dbReference type="NCBI Taxonomy" id="1336337"/>
    <lineage>
        <taxon>Eukaryota</taxon>
        <taxon>Fungi</taxon>
        <taxon>Dikarya</taxon>
        <taxon>Ascomycota</taxon>
        <taxon>Pezizomycotina</taxon>
        <taxon>Pezizomycetes</taxon>
        <taxon>Pezizales</taxon>
        <taxon>Tuberaceae</taxon>
        <taxon>Choiromyces</taxon>
    </lineage>
</organism>
<protein>
    <submittedName>
        <fullName evidence="1">Uncharacterized protein</fullName>
    </submittedName>
</protein>
<gene>
    <name evidence="1" type="ORF">L873DRAFT_1695810</name>
</gene>
<dbReference type="Proteomes" id="UP000276215">
    <property type="component" value="Unassembled WGS sequence"/>
</dbReference>